<dbReference type="InterPro" id="IPR011604">
    <property type="entry name" value="PDDEXK-like_dom_sf"/>
</dbReference>
<keyword evidence="5 14" id="KW-0347">Helicase</keyword>
<dbReference type="PANTHER" id="PTHR11070:SF23">
    <property type="entry name" value="RECBCD ENZYME SUBUNIT RECB"/>
    <property type="match status" value="1"/>
</dbReference>
<dbReference type="AlphaFoldDB" id="A0AA86IZH2"/>
<dbReference type="GO" id="GO:0004527">
    <property type="term" value="F:exonuclease activity"/>
    <property type="evidence" value="ECO:0007669"/>
    <property type="project" value="UniProtKB-KW"/>
</dbReference>
<evidence type="ECO:0000313" key="18">
    <source>
        <dbReference type="Proteomes" id="UP001329151"/>
    </source>
</evidence>
<feature type="domain" description="UvrD-like helicase ATP-binding" evidence="15">
    <location>
        <begin position="1"/>
        <end position="426"/>
    </location>
</feature>
<dbReference type="GO" id="GO:0005524">
    <property type="term" value="F:ATP binding"/>
    <property type="evidence" value="ECO:0007669"/>
    <property type="project" value="UniProtKB-UniRule"/>
</dbReference>
<comment type="catalytic activity">
    <reaction evidence="13">
        <text>ATP + H2O = ADP + phosphate + H(+)</text>
        <dbReference type="Rhea" id="RHEA:13065"/>
        <dbReference type="ChEBI" id="CHEBI:15377"/>
        <dbReference type="ChEBI" id="CHEBI:15378"/>
        <dbReference type="ChEBI" id="CHEBI:30616"/>
        <dbReference type="ChEBI" id="CHEBI:43474"/>
        <dbReference type="ChEBI" id="CHEBI:456216"/>
        <dbReference type="EC" id="5.6.2.4"/>
    </reaction>
</comment>
<keyword evidence="10" id="KW-0413">Isomerase</keyword>
<evidence type="ECO:0000256" key="9">
    <source>
        <dbReference type="ARBA" id="ARBA00023204"/>
    </source>
</evidence>
<accession>A0AA86IZH2</accession>
<evidence type="ECO:0000256" key="6">
    <source>
        <dbReference type="ARBA" id="ARBA00022839"/>
    </source>
</evidence>
<dbReference type="GO" id="GO:0009338">
    <property type="term" value="C:exodeoxyribonuclease V complex"/>
    <property type="evidence" value="ECO:0007669"/>
    <property type="project" value="TreeGrafter"/>
</dbReference>
<dbReference type="InterPro" id="IPR000212">
    <property type="entry name" value="DNA_helicase_UvrD/REP"/>
</dbReference>
<evidence type="ECO:0000256" key="8">
    <source>
        <dbReference type="ARBA" id="ARBA00023125"/>
    </source>
</evidence>
<dbReference type="SUPFAM" id="SSF52980">
    <property type="entry name" value="Restriction endonuclease-like"/>
    <property type="match status" value="1"/>
</dbReference>
<dbReference type="KEGG" id="lto:RGQ30_20250"/>
<keyword evidence="8" id="KW-0238">DNA-binding</keyword>
<dbReference type="InterPro" id="IPR011335">
    <property type="entry name" value="Restrct_endonuc-II-like"/>
</dbReference>
<dbReference type="PROSITE" id="PS51198">
    <property type="entry name" value="UVRD_HELICASE_ATP_BIND"/>
    <property type="match status" value="1"/>
</dbReference>
<dbReference type="Gene3D" id="1.10.486.10">
    <property type="entry name" value="PCRA, domain 4"/>
    <property type="match status" value="1"/>
</dbReference>
<feature type="domain" description="UvrD-like helicase C-terminal" evidence="16">
    <location>
        <begin position="454"/>
        <end position="730"/>
    </location>
</feature>
<dbReference type="GO" id="GO:0000725">
    <property type="term" value="P:recombinational repair"/>
    <property type="evidence" value="ECO:0007669"/>
    <property type="project" value="TreeGrafter"/>
</dbReference>
<dbReference type="Gene3D" id="3.90.320.10">
    <property type="match status" value="1"/>
</dbReference>
<evidence type="ECO:0000256" key="11">
    <source>
        <dbReference type="ARBA" id="ARBA00034617"/>
    </source>
</evidence>
<dbReference type="InterPro" id="IPR038726">
    <property type="entry name" value="PDDEXK_AddAB-type"/>
</dbReference>
<evidence type="ECO:0000256" key="10">
    <source>
        <dbReference type="ARBA" id="ARBA00023235"/>
    </source>
</evidence>
<dbReference type="InterPro" id="IPR014016">
    <property type="entry name" value="UvrD-like_ATP-bd"/>
</dbReference>
<name>A0AA86IZH2_9BURK</name>
<evidence type="ECO:0000256" key="1">
    <source>
        <dbReference type="ARBA" id="ARBA00022722"/>
    </source>
</evidence>
<keyword evidence="1" id="KW-0540">Nuclease</keyword>
<dbReference type="Proteomes" id="UP001329151">
    <property type="component" value="Chromosome"/>
</dbReference>
<dbReference type="Gene3D" id="3.40.50.300">
    <property type="entry name" value="P-loop containing nucleotide triphosphate hydrolases"/>
    <property type="match status" value="4"/>
</dbReference>
<keyword evidence="9" id="KW-0234">DNA repair</keyword>
<keyword evidence="18" id="KW-1185">Reference proteome</keyword>
<evidence type="ECO:0000313" key="17">
    <source>
        <dbReference type="EMBL" id="BET26524.1"/>
    </source>
</evidence>
<dbReference type="EMBL" id="AP028947">
    <property type="protein sequence ID" value="BET26524.1"/>
    <property type="molecule type" value="Genomic_DNA"/>
</dbReference>
<dbReference type="PROSITE" id="PS51217">
    <property type="entry name" value="UVRD_HELICASE_CTER"/>
    <property type="match status" value="1"/>
</dbReference>
<gene>
    <name evidence="17" type="ORF">RGQ30_20250</name>
</gene>
<keyword evidence="6" id="KW-0269">Exonuclease</keyword>
<evidence type="ECO:0000256" key="3">
    <source>
        <dbReference type="ARBA" id="ARBA00022763"/>
    </source>
</evidence>
<reference evidence="17 18" key="1">
    <citation type="submission" date="2023-10" db="EMBL/GenBank/DDBJ databases">
        <title>Complete Genome Sequence of Limnobacter thiooxidans CS-K2T, Isolated from freshwater lake sediments in Bavaria, Germany.</title>
        <authorList>
            <person name="Naruki M."/>
            <person name="Watanabe A."/>
            <person name="Warashina T."/>
            <person name="Morita T."/>
            <person name="Arakawa K."/>
        </authorList>
    </citation>
    <scope>NUCLEOTIDE SEQUENCE [LARGE SCALE GENOMIC DNA]</scope>
    <source>
        <strain evidence="17 18">CS-K2</strain>
    </source>
</reference>
<dbReference type="InterPro" id="IPR027417">
    <property type="entry name" value="P-loop_NTPase"/>
</dbReference>
<keyword evidence="3" id="KW-0227">DNA damage</keyword>
<feature type="binding site" evidence="14">
    <location>
        <begin position="10"/>
        <end position="17"/>
    </location>
    <ligand>
        <name>ATP</name>
        <dbReference type="ChEBI" id="CHEBI:30616"/>
    </ligand>
</feature>
<dbReference type="SUPFAM" id="SSF52540">
    <property type="entry name" value="P-loop containing nucleoside triphosphate hydrolases"/>
    <property type="match status" value="1"/>
</dbReference>
<evidence type="ECO:0000256" key="12">
    <source>
        <dbReference type="ARBA" id="ARBA00034808"/>
    </source>
</evidence>
<dbReference type="Pfam" id="PF00580">
    <property type="entry name" value="UvrD-helicase"/>
    <property type="match status" value="1"/>
</dbReference>
<dbReference type="Pfam" id="PF12705">
    <property type="entry name" value="PDDEXK_1"/>
    <property type="match status" value="1"/>
</dbReference>
<dbReference type="GO" id="GO:0003677">
    <property type="term" value="F:DNA binding"/>
    <property type="evidence" value="ECO:0007669"/>
    <property type="project" value="UniProtKB-KW"/>
</dbReference>
<evidence type="ECO:0000256" key="7">
    <source>
        <dbReference type="ARBA" id="ARBA00022840"/>
    </source>
</evidence>
<keyword evidence="2 14" id="KW-0547">Nucleotide-binding</keyword>
<keyword evidence="4 14" id="KW-0378">Hydrolase</keyword>
<evidence type="ECO:0000256" key="14">
    <source>
        <dbReference type="PROSITE-ProRule" id="PRU00560"/>
    </source>
</evidence>
<sequence length="1082" mass="120045">MNSQIKAVSASAGSGKTYSLTQTLLEKIKSRELSPENLVAVTFTEAGASELKGRIRAVLLKEGLFEEAQQVEEAYISTIHAFGFRLLKELAFDLGLPLSSRMLNEDEQTQLIRTSMVGSEALTDMSNALETFGYKTRMKGKKFVSAEAVFREHLQQFIDLLRSTGRHSAETEFLNRSVKWIEKQYGTVDHERSPQDMAKSVHSCVVALLKEFPDCPIEIFQITAESARKAFQQSYRALERATQLEALLTDWALWAELSAIKITFKGSKDKPGYERYAELATSLKQTVDAHFAVHPGPLAHASRHFGGLLKGASETLAGYSDRKKKSALLDFTDMVAHAEQALRNTESRQRLLDCIRMVVVDEFQDTNPIQFAFLWHLIGSGVPSILVGDVKQSIMGFQGADPRLFEALIQNPDVSVSSLESNWRSQPKLMEVINALTLGLAGEKGMNANYHPLEAKGKPSPLKPLHVVEFRQKPDQNKKKDGEDDDVIHPSELVWRASNMAQVLKHKLQSGLMAIDRRTGLPRPLKGGDIAVLCPTNGMLAVYAREFEKVGLSVNLQRQDWFDTDEVQLAIQVLALIANPSDKHAQLMVATSDFECMPLEEAVSALLGEGLLHLPIFRTIDALRKSTATLLMKDVVEAMLEESGLTDLASRWPDHAQARANLFKLIGLAREFSDAHAETLAAAGFHGKSIGTFIGWLHFLKAQRKDDLCPRANYNDEHAIELTTWHKSKGREWPIVVVAGMDKSPTVGVPDASIGYLDFNDFDSIIENSQIEFSPDYDFDAKREALLESLRLEANQVSLRELYVALSRPRDQLVLEWLPYHLSSKSKSKRRIQLLAQLTDFKVIEKSVFISGQEFEALVDVLNYSPMRIVEPIIQLRPPAKAHGRLAIETRTVQEERFRAQVSPSLLQAGEAHAVPCKVSTISQPIDFATGSPLNKLGTAIHRVLEIALAGHELHLKSPVVQAAMQAEGLSTENLDQLQELAKQIRRHFEKSPGSAQIYVEQVVMGRDGAGGEVVVGQVDCLVKTPDATVVIDHKSGALTKDAESVWQSYALQLQVYGRLFGDAAYALTRVRAGEIIEIAGS</sequence>
<dbReference type="GO" id="GO:0005829">
    <property type="term" value="C:cytosol"/>
    <property type="evidence" value="ECO:0007669"/>
    <property type="project" value="TreeGrafter"/>
</dbReference>
<dbReference type="GO" id="GO:0043138">
    <property type="term" value="F:3'-5' DNA helicase activity"/>
    <property type="evidence" value="ECO:0007669"/>
    <property type="project" value="UniProtKB-EC"/>
</dbReference>
<protein>
    <recommendedName>
        <fullName evidence="12">DNA 3'-5' helicase</fullName>
        <ecNumber evidence="12">5.6.2.4</ecNumber>
    </recommendedName>
</protein>
<keyword evidence="7 14" id="KW-0067">ATP-binding</keyword>
<evidence type="ECO:0000256" key="5">
    <source>
        <dbReference type="ARBA" id="ARBA00022806"/>
    </source>
</evidence>
<evidence type="ECO:0000256" key="4">
    <source>
        <dbReference type="ARBA" id="ARBA00022801"/>
    </source>
</evidence>
<evidence type="ECO:0000259" key="16">
    <source>
        <dbReference type="PROSITE" id="PS51217"/>
    </source>
</evidence>
<dbReference type="InterPro" id="IPR014017">
    <property type="entry name" value="DNA_helicase_UvrD-like_C"/>
</dbReference>
<evidence type="ECO:0000259" key="15">
    <source>
        <dbReference type="PROSITE" id="PS51198"/>
    </source>
</evidence>
<comment type="catalytic activity">
    <reaction evidence="11">
        <text>Couples ATP hydrolysis with the unwinding of duplex DNA by translocating in the 3'-5' direction.</text>
        <dbReference type="EC" id="5.6.2.4"/>
    </reaction>
</comment>
<organism evidence="17 18">
    <name type="scientific">Limnobacter thiooxidans</name>
    <dbReference type="NCBI Taxonomy" id="131080"/>
    <lineage>
        <taxon>Bacteria</taxon>
        <taxon>Pseudomonadati</taxon>
        <taxon>Pseudomonadota</taxon>
        <taxon>Betaproteobacteria</taxon>
        <taxon>Burkholderiales</taxon>
        <taxon>Burkholderiaceae</taxon>
        <taxon>Limnobacter</taxon>
    </lineage>
</organism>
<dbReference type="PANTHER" id="PTHR11070">
    <property type="entry name" value="UVRD / RECB / PCRA DNA HELICASE FAMILY MEMBER"/>
    <property type="match status" value="1"/>
</dbReference>
<evidence type="ECO:0000256" key="2">
    <source>
        <dbReference type="ARBA" id="ARBA00022741"/>
    </source>
</evidence>
<dbReference type="EC" id="5.6.2.4" evidence="12"/>
<proteinExistence type="predicted"/>
<dbReference type="RefSeq" id="WP_130556012.1">
    <property type="nucleotide sequence ID" value="NZ_AP028947.1"/>
</dbReference>
<evidence type="ECO:0000256" key="13">
    <source>
        <dbReference type="ARBA" id="ARBA00048988"/>
    </source>
</evidence>